<proteinExistence type="predicted"/>
<accession>A0A3B1DXP4</accession>
<evidence type="ECO:0000313" key="2">
    <source>
        <dbReference type="EMBL" id="VAX41903.1"/>
    </source>
</evidence>
<reference evidence="2" key="1">
    <citation type="submission" date="2018-06" db="EMBL/GenBank/DDBJ databases">
        <authorList>
            <person name="Zhirakovskaya E."/>
        </authorList>
    </citation>
    <scope>NUCLEOTIDE SEQUENCE</scope>
</reference>
<sequence length="129" mass="13837">MVSGTVETAWLGLAWLGLAWSSLAYGQQADVEGAWIAQPALVWSIEQSIDPEGGWVSETDLEDEGSTEDRVEGPSCQIHEPTLVSVELSGGWLTARCTDEATSDVTLYIELTFASGDRVAKTEGLDCSQ</sequence>
<dbReference type="AlphaFoldDB" id="A0A3B1DXP4"/>
<feature type="region of interest" description="Disordered" evidence="1">
    <location>
        <begin position="52"/>
        <end position="74"/>
    </location>
</feature>
<dbReference type="EMBL" id="UOGK01000608">
    <property type="protein sequence ID" value="VAX41903.1"/>
    <property type="molecule type" value="Genomic_DNA"/>
</dbReference>
<evidence type="ECO:0000256" key="1">
    <source>
        <dbReference type="SAM" id="MobiDB-lite"/>
    </source>
</evidence>
<feature type="non-terminal residue" evidence="2">
    <location>
        <position position="129"/>
    </location>
</feature>
<organism evidence="2">
    <name type="scientific">hydrothermal vent metagenome</name>
    <dbReference type="NCBI Taxonomy" id="652676"/>
    <lineage>
        <taxon>unclassified sequences</taxon>
        <taxon>metagenomes</taxon>
        <taxon>ecological metagenomes</taxon>
    </lineage>
</organism>
<gene>
    <name evidence="2" type="ORF">MNBD_PLANCTO03-665</name>
</gene>
<protein>
    <submittedName>
        <fullName evidence="2">Uncharacterized protein</fullName>
    </submittedName>
</protein>
<name>A0A3B1DXP4_9ZZZZ</name>